<dbReference type="PANTHER" id="PTHR30349:SF41">
    <property type="entry name" value="INTEGRASE_RECOMBINASE PROTEIN MJ0367-RELATED"/>
    <property type="match status" value="1"/>
</dbReference>
<dbReference type="RefSeq" id="WP_086889150.1">
    <property type="nucleotide sequence ID" value="NZ_CP019893.1"/>
</dbReference>
<dbReference type="PROSITE" id="PS51898">
    <property type="entry name" value="TYR_RECOMBINASE"/>
    <property type="match status" value="1"/>
</dbReference>
<dbReference type="KEGG" id="naj:B1756_14355"/>
<keyword evidence="2 4" id="KW-0238">DNA-binding</keyword>
<dbReference type="CDD" id="cd00397">
    <property type="entry name" value="DNA_BRE_C"/>
    <property type="match status" value="1"/>
</dbReference>
<dbReference type="InterPro" id="IPR050090">
    <property type="entry name" value="Tyrosine_recombinase_XerCD"/>
</dbReference>
<gene>
    <name evidence="7" type="ORF">B1756_14355</name>
</gene>
<feature type="domain" description="Core-binding (CB)" evidence="6">
    <location>
        <begin position="7"/>
        <end position="90"/>
    </location>
</feature>
<evidence type="ECO:0000256" key="3">
    <source>
        <dbReference type="ARBA" id="ARBA00023172"/>
    </source>
</evidence>
<dbReference type="InterPro" id="IPR044068">
    <property type="entry name" value="CB"/>
</dbReference>
<protein>
    <recommendedName>
        <fullName evidence="9">Integrase</fullName>
    </recommendedName>
</protein>
<dbReference type="SUPFAM" id="SSF56349">
    <property type="entry name" value="DNA breaking-rejoining enzymes"/>
    <property type="match status" value="1"/>
</dbReference>
<evidence type="ECO:0000313" key="7">
    <source>
        <dbReference type="EMBL" id="ARS90785.1"/>
    </source>
</evidence>
<sequence>MTETDFEDWPDPLQRHLKRVKARNSEHTLKNRVVTLEQWRDYCEEYGYDVLEADTDLIDGWLDDMRIEGYADKSVLNKAYDLSAVYGYLDDRDVIDTNPFDGIDLSWLANEPKLDAHSEIRYLDIEEYETLIDACRDLRDELVLRLLWETGIRVSEASEIRIDDIDRDERQIEIRTSKQQRGSNESRTVYYRYELAHVLREWLDGGGRNKYLHADSSDRLLLTKQSPKMPTQRLGEIVHEVTDRTDLQEVVYTDVNGNPRNRITPHTFRHSYAVHRTKNGMPIIYLQDLLGHSEIDVTRQYLKFRSDDIREAEKKYAPR</sequence>
<evidence type="ECO:0000256" key="1">
    <source>
        <dbReference type="ARBA" id="ARBA00022908"/>
    </source>
</evidence>
<dbReference type="EMBL" id="CP019893">
    <property type="protein sequence ID" value="ARS90785.1"/>
    <property type="molecule type" value="Genomic_DNA"/>
</dbReference>
<dbReference type="GO" id="GO:0015074">
    <property type="term" value="P:DNA integration"/>
    <property type="evidence" value="ECO:0007669"/>
    <property type="project" value="UniProtKB-KW"/>
</dbReference>
<dbReference type="InterPro" id="IPR013762">
    <property type="entry name" value="Integrase-like_cat_sf"/>
</dbReference>
<dbReference type="Proteomes" id="UP000250088">
    <property type="component" value="Chromosome"/>
</dbReference>
<evidence type="ECO:0000256" key="4">
    <source>
        <dbReference type="PROSITE-ProRule" id="PRU01248"/>
    </source>
</evidence>
<proteinExistence type="predicted"/>
<dbReference type="GO" id="GO:0006310">
    <property type="term" value="P:DNA recombination"/>
    <property type="evidence" value="ECO:0007669"/>
    <property type="project" value="UniProtKB-KW"/>
</dbReference>
<name>A0A2Z2HX72_9EURY</name>
<dbReference type="GeneID" id="32895279"/>
<dbReference type="Pfam" id="PF00589">
    <property type="entry name" value="Phage_integrase"/>
    <property type="match status" value="1"/>
</dbReference>
<evidence type="ECO:0000259" key="5">
    <source>
        <dbReference type="PROSITE" id="PS51898"/>
    </source>
</evidence>
<keyword evidence="3" id="KW-0233">DNA recombination</keyword>
<dbReference type="PANTHER" id="PTHR30349">
    <property type="entry name" value="PHAGE INTEGRASE-RELATED"/>
    <property type="match status" value="1"/>
</dbReference>
<dbReference type="Gene3D" id="1.10.150.130">
    <property type="match status" value="1"/>
</dbReference>
<keyword evidence="8" id="KW-1185">Reference proteome</keyword>
<reference evidence="8" key="1">
    <citation type="submission" date="2017-02" db="EMBL/GenBank/DDBJ databases">
        <title>Natronthermophilus aegyptiacus gen. nov.,sp. nov., an aerobic, extremely halophilic alkalithermophilic archaeon isolated from the athalassohaline Wadi An Natrun, Egypt.</title>
        <authorList>
            <person name="Zhao B."/>
        </authorList>
    </citation>
    <scope>NUCLEOTIDE SEQUENCE [LARGE SCALE GENOMIC DNA]</scope>
    <source>
        <strain evidence="8">JW/NM-HA 15</strain>
    </source>
</reference>
<dbReference type="GO" id="GO:0003677">
    <property type="term" value="F:DNA binding"/>
    <property type="evidence" value="ECO:0007669"/>
    <property type="project" value="UniProtKB-UniRule"/>
</dbReference>
<feature type="domain" description="Tyr recombinase" evidence="5">
    <location>
        <begin position="118"/>
        <end position="314"/>
    </location>
</feature>
<dbReference type="Gene3D" id="1.10.443.10">
    <property type="entry name" value="Intergrase catalytic core"/>
    <property type="match status" value="1"/>
</dbReference>
<accession>A0A2Z2HX72</accession>
<dbReference type="InterPro" id="IPR011010">
    <property type="entry name" value="DNA_brk_join_enz"/>
</dbReference>
<evidence type="ECO:0000256" key="2">
    <source>
        <dbReference type="ARBA" id="ARBA00023125"/>
    </source>
</evidence>
<organism evidence="7 8">
    <name type="scientific">Natrarchaeobaculum aegyptiacum</name>
    <dbReference type="NCBI Taxonomy" id="745377"/>
    <lineage>
        <taxon>Archaea</taxon>
        <taxon>Methanobacteriati</taxon>
        <taxon>Methanobacteriota</taxon>
        <taxon>Stenosarchaea group</taxon>
        <taxon>Halobacteria</taxon>
        <taxon>Halobacteriales</taxon>
        <taxon>Natrialbaceae</taxon>
        <taxon>Natrarchaeobaculum</taxon>
    </lineage>
</organism>
<evidence type="ECO:0000313" key="8">
    <source>
        <dbReference type="Proteomes" id="UP000250088"/>
    </source>
</evidence>
<dbReference type="AlphaFoldDB" id="A0A2Z2HX72"/>
<keyword evidence="1" id="KW-0229">DNA integration</keyword>
<evidence type="ECO:0000259" key="6">
    <source>
        <dbReference type="PROSITE" id="PS51900"/>
    </source>
</evidence>
<dbReference type="InterPro" id="IPR010998">
    <property type="entry name" value="Integrase_recombinase_N"/>
</dbReference>
<dbReference type="OrthoDB" id="206452at2157"/>
<evidence type="ECO:0008006" key="9">
    <source>
        <dbReference type="Google" id="ProtNLM"/>
    </source>
</evidence>
<dbReference type="InterPro" id="IPR002104">
    <property type="entry name" value="Integrase_catalytic"/>
</dbReference>
<dbReference type="PROSITE" id="PS51900">
    <property type="entry name" value="CB"/>
    <property type="match status" value="1"/>
</dbReference>